<evidence type="ECO:0000313" key="4">
    <source>
        <dbReference type="EMBL" id="ROT74365.1"/>
    </source>
</evidence>
<accession>A0A423TD30</accession>
<keyword evidence="2" id="KW-0812">Transmembrane</keyword>
<name>A0A423TD30_PENVA</name>
<comment type="caution">
    <text evidence="4">The sequence shown here is derived from an EMBL/GenBank/DDBJ whole genome shotgun (WGS) entry which is preliminary data.</text>
</comment>
<dbReference type="Gene3D" id="3.20.20.80">
    <property type="entry name" value="Glycosidases"/>
    <property type="match status" value="1"/>
</dbReference>
<dbReference type="SUPFAM" id="SSF51445">
    <property type="entry name" value="(Trans)glycosidases"/>
    <property type="match status" value="1"/>
</dbReference>
<dbReference type="AlphaFoldDB" id="A0A423TD30"/>
<reference evidence="4 5" key="1">
    <citation type="submission" date="2018-04" db="EMBL/GenBank/DDBJ databases">
        <authorList>
            <person name="Zhang X."/>
            <person name="Yuan J."/>
            <person name="Li F."/>
            <person name="Xiang J."/>
        </authorList>
    </citation>
    <scope>NUCLEOTIDE SEQUENCE [LARGE SCALE GENOMIC DNA]</scope>
    <source>
        <tissue evidence="4">Muscle</tissue>
    </source>
</reference>
<keyword evidence="2" id="KW-0472">Membrane</keyword>
<protein>
    <submittedName>
        <fullName evidence="4">Chitinase</fullName>
    </submittedName>
</protein>
<evidence type="ECO:0000313" key="5">
    <source>
        <dbReference type="Proteomes" id="UP000283509"/>
    </source>
</evidence>
<dbReference type="InterPro" id="IPR017853">
    <property type="entry name" value="GH"/>
</dbReference>
<keyword evidence="2" id="KW-1133">Transmembrane helix</keyword>
<proteinExistence type="predicted"/>
<evidence type="ECO:0000256" key="1">
    <source>
        <dbReference type="SAM" id="MobiDB-lite"/>
    </source>
</evidence>
<dbReference type="STRING" id="6689.A0A423TD30"/>
<reference evidence="4 5" key="2">
    <citation type="submission" date="2019-01" db="EMBL/GenBank/DDBJ databases">
        <title>The decoding of complex shrimp genome reveals the adaptation for benthos swimmer, frequently molting mechanism and breeding impact on genome.</title>
        <authorList>
            <person name="Sun Y."/>
            <person name="Gao Y."/>
            <person name="Yu Y."/>
        </authorList>
    </citation>
    <scope>NUCLEOTIDE SEQUENCE [LARGE SCALE GENOMIC DNA]</scope>
    <source>
        <tissue evidence="4">Muscle</tissue>
    </source>
</reference>
<dbReference type="GO" id="GO:0005975">
    <property type="term" value="P:carbohydrate metabolic process"/>
    <property type="evidence" value="ECO:0007669"/>
    <property type="project" value="InterPro"/>
</dbReference>
<feature type="region of interest" description="Disordered" evidence="1">
    <location>
        <begin position="1"/>
        <end position="28"/>
    </location>
</feature>
<feature type="domain" description="GH18" evidence="3">
    <location>
        <begin position="77"/>
        <end position="182"/>
    </location>
</feature>
<dbReference type="PROSITE" id="PS51910">
    <property type="entry name" value="GH18_2"/>
    <property type="match status" value="1"/>
</dbReference>
<keyword evidence="5" id="KW-1185">Reference proteome</keyword>
<organism evidence="4 5">
    <name type="scientific">Penaeus vannamei</name>
    <name type="common">Whiteleg shrimp</name>
    <name type="synonym">Litopenaeus vannamei</name>
    <dbReference type="NCBI Taxonomy" id="6689"/>
    <lineage>
        <taxon>Eukaryota</taxon>
        <taxon>Metazoa</taxon>
        <taxon>Ecdysozoa</taxon>
        <taxon>Arthropoda</taxon>
        <taxon>Crustacea</taxon>
        <taxon>Multicrustacea</taxon>
        <taxon>Malacostraca</taxon>
        <taxon>Eumalacostraca</taxon>
        <taxon>Eucarida</taxon>
        <taxon>Decapoda</taxon>
        <taxon>Dendrobranchiata</taxon>
        <taxon>Penaeoidea</taxon>
        <taxon>Penaeidae</taxon>
        <taxon>Penaeus</taxon>
    </lineage>
</organism>
<feature type="transmembrane region" description="Helical" evidence="2">
    <location>
        <begin position="53"/>
        <end position="72"/>
    </location>
</feature>
<sequence length="182" mass="20297">MPRCRRSSSVQRCGVSHPDAGPRVRRTPLSPRSRRTFLSSFRRSSDALRMTRAWWIGLAVAAAVVAVGMATLPDRKARIVCYFSNWAIYRPGLGSYVIDDIPGDKCTHIVYSFIGVSNVTWEVLVLDPEIDVQKNGFGNFTALKKKGGRHLPDHAWRSRRLGERGQEVLADGGCSGEEDFPH</sequence>
<evidence type="ECO:0000259" key="3">
    <source>
        <dbReference type="PROSITE" id="PS51910"/>
    </source>
</evidence>
<evidence type="ECO:0000256" key="2">
    <source>
        <dbReference type="SAM" id="Phobius"/>
    </source>
</evidence>
<dbReference type="EMBL" id="QCYY01001906">
    <property type="protein sequence ID" value="ROT74365.1"/>
    <property type="molecule type" value="Genomic_DNA"/>
</dbReference>
<dbReference type="Pfam" id="PF00704">
    <property type="entry name" value="Glyco_hydro_18"/>
    <property type="match status" value="1"/>
</dbReference>
<dbReference type="InterPro" id="IPR001223">
    <property type="entry name" value="Glyco_hydro18_cat"/>
</dbReference>
<dbReference type="Proteomes" id="UP000283509">
    <property type="component" value="Unassembled WGS sequence"/>
</dbReference>
<gene>
    <name evidence="4" type="ORF">C7M84_007108</name>
</gene>